<name>A0A1H6ICY4_9ACTN</name>
<organism evidence="4 5">
    <name type="scientific">Parafannyhessea umbonata</name>
    <dbReference type="NCBI Taxonomy" id="604330"/>
    <lineage>
        <taxon>Bacteria</taxon>
        <taxon>Bacillati</taxon>
        <taxon>Actinomycetota</taxon>
        <taxon>Coriobacteriia</taxon>
        <taxon>Coriobacteriales</taxon>
        <taxon>Atopobiaceae</taxon>
        <taxon>Parafannyhessea</taxon>
    </lineage>
</organism>
<evidence type="ECO:0000313" key="5">
    <source>
        <dbReference type="Proteomes" id="UP000199135"/>
    </source>
</evidence>
<feature type="compositionally biased region" description="Polar residues" evidence="2">
    <location>
        <begin position="50"/>
        <end position="70"/>
    </location>
</feature>
<feature type="chain" id="PRO_5045507308" evidence="3">
    <location>
        <begin position="28"/>
        <end position="893"/>
    </location>
</feature>
<protein>
    <submittedName>
        <fullName evidence="4">Listeria/Bacterioides repeat-containing protein</fullName>
    </submittedName>
</protein>
<dbReference type="Gene3D" id="2.60.40.4270">
    <property type="entry name" value="Listeria-Bacteroides repeat domain"/>
    <property type="match status" value="3"/>
</dbReference>
<dbReference type="InterPro" id="IPR013378">
    <property type="entry name" value="InlB-like_B-rpt"/>
</dbReference>
<evidence type="ECO:0000313" key="4">
    <source>
        <dbReference type="EMBL" id="SEH46545.1"/>
    </source>
</evidence>
<sequence>MRKYRKPQVLCRGSMANRVLSIFLSFAMVTTCVPATAIAEARDEAAGEEVSSQPVGQSSTEESTPAQATPQVGAAPIAQEQSSTQEKQEASAAQGEPAPTAQPAAPAAEPAAQEQEGAPAQAADARIAIDLGNSSITCFGQTIASPASSITVPAGKDFAFHVTADHDYEITQVSLCVNGTVSALPADANGNYTVPAASAVDGARITISTQRKAGEPESQVEVQAENTATAVTDPVEPNGAEAQKELVAESKSAKLGAMGLIGDLIDALLGSDDADADANVNAAKGPGETKAAGTLSFVKNNDNVRAEMPGNVKSDKNGVVTIPDVTPVAHTTTTSTYNYYFLSWNTKADGTGVAYAPGQTITIDGNTKLYATWVRESTVSFRLNGVAGANPASISALDGETIVLPDPGVTRPGYKFIGWSTSQTAQGSGASNYSAPVYPVGSTYTVLGNKTLYGTWAAEKAVDTTFFVRLDGVIPTEPSGHPMTEYTEGVTLKNNFNFSHFATDSSIGIADLLNALPSDDQIVTMCSHSGITYDPETQYVLWYVVKRESTWHVDGVMLNKALVNLAYDPNCPTGEWAQGTMPDGKQYTQGSTATAAATPTPQRRGYTFTGWNTSAGGDGTAYAPGESFVINQDTTLFAQWRPKDDTEYTIKRIDADTGTVIDVVKDHGRTGAPATVAQEYKTIDNYIYAGDDYPGTVLTGLVAGDGSLVLTIFFHKQFNVTGSIDRGTVTNESQADIAYGGTSEAMTFTPAQGYTITGVTDNGEAVDFELNADGTYTYAAINGVTESHDVEVTTTRDDSQTHSVSAQVEYYFGDTLADAKAKSEADATDEAVTETGWINDAVTATVEPNQTDKFSGYKWDSTDGETSYELAAGEATDPSTHVVKVYYVRDDSQ</sequence>
<dbReference type="Pfam" id="PF09479">
    <property type="entry name" value="Flg_new"/>
    <property type="match status" value="3"/>
</dbReference>
<feature type="signal peptide" evidence="3">
    <location>
        <begin position="1"/>
        <end position="27"/>
    </location>
</feature>
<reference evidence="4 5" key="1">
    <citation type="submission" date="2016-10" db="EMBL/GenBank/DDBJ databases">
        <authorList>
            <person name="Varghese N."/>
            <person name="Submissions S."/>
        </authorList>
    </citation>
    <scope>NUCLEOTIDE SEQUENCE [LARGE SCALE GENOMIC DNA]</scope>
    <source>
        <strain evidence="4 5">WCP15</strain>
    </source>
</reference>
<comment type="caution">
    <text evidence="4">The sequence shown here is derived from an EMBL/GenBank/DDBJ whole genome shotgun (WGS) entry which is preliminary data.</text>
</comment>
<keyword evidence="5" id="KW-1185">Reference proteome</keyword>
<gene>
    <name evidence="4" type="ORF">SAMN05216447_1031</name>
</gene>
<dbReference type="NCBIfam" id="TIGR02543">
    <property type="entry name" value="List_Bact_rpt"/>
    <property type="match status" value="1"/>
</dbReference>
<accession>A0A1H6ICY4</accession>
<comment type="subcellular location">
    <subcellularLocation>
        <location evidence="1">Cell envelope</location>
    </subcellularLocation>
</comment>
<evidence type="ECO:0000256" key="1">
    <source>
        <dbReference type="ARBA" id="ARBA00004196"/>
    </source>
</evidence>
<feature type="non-terminal residue" evidence="4">
    <location>
        <position position="893"/>
    </location>
</feature>
<evidence type="ECO:0000256" key="2">
    <source>
        <dbReference type="SAM" id="MobiDB-lite"/>
    </source>
</evidence>
<feature type="compositionally biased region" description="Low complexity" evidence="2">
    <location>
        <begin position="92"/>
        <end position="122"/>
    </location>
</feature>
<evidence type="ECO:0000256" key="3">
    <source>
        <dbReference type="SAM" id="SignalP"/>
    </source>
</evidence>
<dbReference type="Proteomes" id="UP000199135">
    <property type="component" value="Unassembled WGS sequence"/>
</dbReference>
<dbReference type="InterPro" id="IPR042229">
    <property type="entry name" value="Listeria/Bacterioides_rpt_sf"/>
</dbReference>
<proteinExistence type="predicted"/>
<feature type="region of interest" description="Disordered" evidence="2">
    <location>
        <begin position="44"/>
        <end position="122"/>
    </location>
</feature>
<dbReference type="EMBL" id="FNWT01000003">
    <property type="protein sequence ID" value="SEH46545.1"/>
    <property type="molecule type" value="Genomic_DNA"/>
</dbReference>
<keyword evidence="3" id="KW-0732">Signal</keyword>